<dbReference type="STRING" id="1212489.Ldro_2901"/>
<proteinExistence type="predicted"/>
<accession>A0A0W0SNB0</accession>
<gene>
    <name evidence="2" type="ORF">Ldro_2901</name>
</gene>
<keyword evidence="1" id="KW-1133">Transmembrane helix</keyword>
<organism evidence="2 3">
    <name type="scientific">Legionella drozanskii LLAP-1</name>
    <dbReference type="NCBI Taxonomy" id="1212489"/>
    <lineage>
        <taxon>Bacteria</taxon>
        <taxon>Pseudomonadati</taxon>
        <taxon>Pseudomonadota</taxon>
        <taxon>Gammaproteobacteria</taxon>
        <taxon>Legionellales</taxon>
        <taxon>Legionellaceae</taxon>
        <taxon>Legionella</taxon>
    </lineage>
</organism>
<name>A0A0W0SNB0_9GAMM</name>
<keyword evidence="3" id="KW-1185">Reference proteome</keyword>
<feature type="transmembrane region" description="Helical" evidence="1">
    <location>
        <begin position="97"/>
        <end position="121"/>
    </location>
</feature>
<dbReference type="Proteomes" id="UP000054736">
    <property type="component" value="Unassembled WGS sequence"/>
</dbReference>
<dbReference type="PATRIC" id="fig|1212489.4.peg.3056"/>
<evidence type="ECO:0000313" key="3">
    <source>
        <dbReference type="Proteomes" id="UP000054736"/>
    </source>
</evidence>
<reference evidence="2 3" key="1">
    <citation type="submission" date="2015-11" db="EMBL/GenBank/DDBJ databases">
        <title>Genomic analysis of 38 Legionella species identifies large and diverse effector repertoires.</title>
        <authorList>
            <person name="Burstein D."/>
            <person name="Amaro F."/>
            <person name="Zusman T."/>
            <person name="Lifshitz Z."/>
            <person name="Cohen O."/>
            <person name="Gilbert J.A."/>
            <person name="Pupko T."/>
            <person name="Shuman H.A."/>
            <person name="Segal G."/>
        </authorList>
    </citation>
    <scope>NUCLEOTIDE SEQUENCE [LARGE SCALE GENOMIC DNA]</scope>
    <source>
        <strain evidence="2 3">ATCC 700990</strain>
    </source>
</reference>
<protein>
    <recommendedName>
        <fullName evidence="4">Transmembrane protein</fullName>
    </recommendedName>
</protein>
<evidence type="ECO:0000313" key="2">
    <source>
        <dbReference type="EMBL" id="KTC84737.1"/>
    </source>
</evidence>
<dbReference type="EMBL" id="LNXY01000031">
    <property type="protein sequence ID" value="KTC84737.1"/>
    <property type="molecule type" value="Genomic_DNA"/>
</dbReference>
<dbReference type="OrthoDB" id="9971632at2"/>
<sequence length="207" mass="22426">MSRKLVTGSLAVAFLPLGIITSGVTVGFLLTALALVSPLLIGYLAFYAASIIVNKLSDWFNTPSLKYEGFTAFTLDVLKRVALSALVSIPLLPFSLIAVGLAVTIIAPLLFIALAGFFPYWGAKRVVLFFAGEENNHGNPADSGIIYVDLPAHQVRPEARENQRPGTNMDHYQSSVRRFFEQPSIESFTTEASGIYHRLGFGGTGED</sequence>
<comment type="caution">
    <text evidence="2">The sequence shown here is derived from an EMBL/GenBank/DDBJ whole genome shotgun (WGS) entry which is preliminary data.</text>
</comment>
<dbReference type="RefSeq" id="WP_058497159.1">
    <property type="nucleotide sequence ID" value="NZ_CAAAIU010000004.1"/>
</dbReference>
<feature type="transmembrane region" description="Helical" evidence="1">
    <location>
        <begin position="32"/>
        <end position="53"/>
    </location>
</feature>
<dbReference type="AlphaFoldDB" id="A0A0W0SNB0"/>
<keyword evidence="1" id="KW-0472">Membrane</keyword>
<evidence type="ECO:0008006" key="4">
    <source>
        <dbReference type="Google" id="ProtNLM"/>
    </source>
</evidence>
<keyword evidence="1" id="KW-0812">Transmembrane</keyword>
<evidence type="ECO:0000256" key="1">
    <source>
        <dbReference type="SAM" id="Phobius"/>
    </source>
</evidence>